<protein>
    <submittedName>
        <fullName evidence="1">Uncharacterized protein</fullName>
    </submittedName>
</protein>
<dbReference type="AlphaFoldDB" id="S4PRX2"/>
<evidence type="ECO:0000313" key="1">
    <source>
        <dbReference type="EMBL" id="JAA78202.1"/>
    </source>
</evidence>
<organism evidence="1">
    <name type="scientific">Pararge aegeria</name>
    <name type="common">speckled wood butterfly</name>
    <dbReference type="NCBI Taxonomy" id="116150"/>
    <lineage>
        <taxon>Eukaryota</taxon>
        <taxon>Metazoa</taxon>
        <taxon>Ecdysozoa</taxon>
        <taxon>Arthropoda</taxon>
        <taxon>Hexapoda</taxon>
        <taxon>Insecta</taxon>
        <taxon>Pterygota</taxon>
        <taxon>Neoptera</taxon>
        <taxon>Endopterygota</taxon>
        <taxon>Lepidoptera</taxon>
        <taxon>Glossata</taxon>
        <taxon>Ditrysia</taxon>
        <taxon>Papilionoidea</taxon>
        <taxon>Nymphalidae</taxon>
        <taxon>Satyrinae</taxon>
        <taxon>Satyrini</taxon>
        <taxon>Parargina</taxon>
        <taxon>Pararge</taxon>
    </lineage>
</organism>
<reference evidence="1" key="2">
    <citation type="submission" date="2013-05" db="EMBL/GenBank/DDBJ databases">
        <authorList>
            <person name="Carter J.-M."/>
            <person name="Baker S.C."/>
            <person name="Pink R."/>
            <person name="Carter D.R.F."/>
            <person name="Collins A."/>
            <person name="Tomlin J."/>
            <person name="Gibbs M."/>
            <person name="Breuker C.J."/>
        </authorList>
    </citation>
    <scope>NUCLEOTIDE SEQUENCE</scope>
    <source>
        <tissue evidence="1">Ovary</tissue>
    </source>
</reference>
<sequence length="69" mass="7902">MCKCYVKSLQLVTFVTLFQLPFSLLSDMAAIYNLIHLVSSYQFISLTLCGAQIKSIMKYDNLNIPYMVL</sequence>
<name>S4PRX2_9NEOP</name>
<reference evidence="1" key="1">
    <citation type="journal article" date="2013" name="BMC Genomics">
        <title>Unscrambling butterfly oogenesis.</title>
        <authorList>
            <person name="Carter J.M."/>
            <person name="Baker S.C."/>
            <person name="Pink R."/>
            <person name="Carter D.R."/>
            <person name="Collins A."/>
            <person name="Tomlin J."/>
            <person name="Gibbs M."/>
            <person name="Breuker C.J."/>
        </authorList>
    </citation>
    <scope>NUCLEOTIDE SEQUENCE</scope>
    <source>
        <tissue evidence="1">Ovary</tissue>
    </source>
</reference>
<proteinExistence type="predicted"/>
<accession>S4PRX2</accession>
<dbReference type="EMBL" id="GAIX01014358">
    <property type="protein sequence ID" value="JAA78202.1"/>
    <property type="molecule type" value="Transcribed_RNA"/>
</dbReference>